<dbReference type="InterPro" id="IPR050230">
    <property type="entry name" value="CALM/Myosin/TropC-like"/>
</dbReference>
<feature type="domain" description="EF-hand" evidence="3">
    <location>
        <begin position="103"/>
        <end position="138"/>
    </location>
</feature>
<dbReference type="InterPro" id="IPR018247">
    <property type="entry name" value="EF_Hand_1_Ca_BS"/>
</dbReference>
<accession>A0ABY7FL25</accession>
<proteinExistence type="predicted"/>
<evidence type="ECO:0000259" key="3">
    <source>
        <dbReference type="PROSITE" id="PS50222"/>
    </source>
</evidence>
<gene>
    <name evidence="4" type="ORF">MAR_001754</name>
</gene>
<dbReference type="InterPro" id="IPR002048">
    <property type="entry name" value="EF_hand_dom"/>
</dbReference>
<dbReference type="CDD" id="cd00051">
    <property type="entry name" value="EFh"/>
    <property type="match status" value="1"/>
</dbReference>
<dbReference type="SUPFAM" id="SSF47473">
    <property type="entry name" value="EF-hand"/>
    <property type="match status" value="1"/>
</dbReference>
<dbReference type="Pfam" id="PF13499">
    <property type="entry name" value="EF-hand_7"/>
    <property type="match status" value="1"/>
</dbReference>
<organism evidence="4 5">
    <name type="scientific">Mya arenaria</name>
    <name type="common">Soft-shell clam</name>
    <dbReference type="NCBI Taxonomy" id="6604"/>
    <lineage>
        <taxon>Eukaryota</taxon>
        <taxon>Metazoa</taxon>
        <taxon>Spiralia</taxon>
        <taxon>Lophotrochozoa</taxon>
        <taxon>Mollusca</taxon>
        <taxon>Bivalvia</taxon>
        <taxon>Autobranchia</taxon>
        <taxon>Heteroconchia</taxon>
        <taxon>Euheterodonta</taxon>
        <taxon>Imparidentia</taxon>
        <taxon>Neoheterodontei</taxon>
        <taxon>Myida</taxon>
        <taxon>Myoidea</taxon>
        <taxon>Myidae</taxon>
        <taxon>Mya</taxon>
    </lineage>
</organism>
<keyword evidence="5" id="KW-1185">Reference proteome</keyword>
<name>A0ABY7FL25_MYAAR</name>
<keyword evidence="1" id="KW-0677">Repeat</keyword>
<dbReference type="PANTHER" id="PTHR23048:SF0">
    <property type="entry name" value="CALMODULIN LIKE 3"/>
    <property type="match status" value="1"/>
</dbReference>
<dbReference type="InterPro" id="IPR011992">
    <property type="entry name" value="EF-hand-dom_pair"/>
</dbReference>
<evidence type="ECO:0000256" key="1">
    <source>
        <dbReference type="ARBA" id="ARBA00022737"/>
    </source>
</evidence>
<evidence type="ECO:0000313" key="4">
    <source>
        <dbReference type="EMBL" id="WAR19916.1"/>
    </source>
</evidence>
<feature type="domain" description="EF-hand" evidence="3">
    <location>
        <begin position="34"/>
        <end position="69"/>
    </location>
</feature>
<dbReference type="SMART" id="SM00054">
    <property type="entry name" value="EFh"/>
    <property type="match status" value="2"/>
</dbReference>
<dbReference type="Gene3D" id="1.10.238.10">
    <property type="entry name" value="EF-hand"/>
    <property type="match status" value="2"/>
</dbReference>
<evidence type="ECO:0000256" key="2">
    <source>
        <dbReference type="ARBA" id="ARBA00022837"/>
    </source>
</evidence>
<dbReference type="PROSITE" id="PS00018">
    <property type="entry name" value="EF_HAND_1"/>
    <property type="match status" value="1"/>
</dbReference>
<dbReference type="Pfam" id="PF13405">
    <property type="entry name" value="EF-hand_6"/>
    <property type="match status" value="1"/>
</dbReference>
<dbReference type="PANTHER" id="PTHR23048">
    <property type="entry name" value="MYOSIN LIGHT CHAIN 1, 3"/>
    <property type="match status" value="1"/>
</dbReference>
<protein>
    <submittedName>
        <fullName evidence="4">CALM-like protein</fullName>
    </submittedName>
</protein>
<sequence length="165" mass="18923">MLTHSYNVCLNRDREAMYIMRKGNKSDFVAAIMSQIEELKEAFVIFDTDQDGKVDRSQATQIIRSVGISPTNDNFSDMLGQSERLFSMEDLKRVIQTKAPALETRESLLDAFRIFDKDGNGYIDAKELRHVLVHLGEKLKDDEVDEMYREVDITGDNQIMYEGSS</sequence>
<dbReference type="EMBL" id="CP111022">
    <property type="protein sequence ID" value="WAR19916.1"/>
    <property type="molecule type" value="Genomic_DNA"/>
</dbReference>
<keyword evidence="2" id="KW-0106">Calcium</keyword>
<evidence type="ECO:0000313" key="5">
    <source>
        <dbReference type="Proteomes" id="UP001164746"/>
    </source>
</evidence>
<dbReference type="Proteomes" id="UP001164746">
    <property type="component" value="Chromosome 11"/>
</dbReference>
<dbReference type="PROSITE" id="PS50222">
    <property type="entry name" value="EF_HAND_2"/>
    <property type="match status" value="2"/>
</dbReference>
<reference evidence="4" key="1">
    <citation type="submission" date="2022-11" db="EMBL/GenBank/DDBJ databases">
        <title>Centuries of genome instability and evolution in soft-shell clam transmissible cancer (bioRxiv).</title>
        <authorList>
            <person name="Hart S.F.M."/>
            <person name="Yonemitsu M.A."/>
            <person name="Giersch R.M."/>
            <person name="Beal B.F."/>
            <person name="Arriagada G."/>
            <person name="Davis B.W."/>
            <person name="Ostrander E.A."/>
            <person name="Goff S.P."/>
            <person name="Metzger M.J."/>
        </authorList>
    </citation>
    <scope>NUCLEOTIDE SEQUENCE</scope>
    <source>
        <strain evidence="4">MELC-2E11</strain>
        <tissue evidence="4">Siphon/mantle</tissue>
    </source>
</reference>